<name>W1YP05_9ZZZZ</name>
<evidence type="ECO:0000313" key="1">
    <source>
        <dbReference type="EMBL" id="ETJ42914.1"/>
    </source>
</evidence>
<sequence length="24" mass="2979">MTQYELKQNERLISQQSELERKVK</sequence>
<accession>W1YP05</accession>
<proteinExistence type="predicted"/>
<organism evidence="1">
    <name type="scientific">human gut metagenome</name>
    <dbReference type="NCBI Taxonomy" id="408170"/>
    <lineage>
        <taxon>unclassified sequences</taxon>
        <taxon>metagenomes</taxon>
        <taxon>organismal metagenomes</taxon>
    </lineage>
</organism>
<feature type="non-terminal residue" evidence="1">
    <location>
        <position position="24"/>
    </location>
</feature>
<comment type="caution">
    <text evidence="1">The sequence shown here is derived from an EMBL/GenBank/DDBJ whole genome shotgun (WGS) entry which is preliminary data.</text>
</comment>
<dbReference type="AlphaFoldDB" id="W1YP05"/>
<dbReference type="EMBL" id="AZMM01003104">
    <property type="protein sequence ID" value="ETJ42914.1"/>
    <property type="molecule type" value="Genomic_DNA"/>
</dbReference>
<reference evidence="1" key="1">
    <citation type="submission" date="2013-12" db="EMBL/GenBank/DDBJ databases">
        <title>A Varibaculum cambriense genome reconstructed from a premature infant gut community with otherwise low bacterial novelty that shifts toward anaerobic metabolism during the third week of life.</title>
        <authorList>
            <person name="Brown C.T."/>
            <person name="Sharon I."/>
            <person name="Thomas B.C."/>
            <person name="Castelle C.J."/>
            <person name="Morowitz M.J."/>
            <person name="Banfield J.F."/>
        </authorList>
    </citation>
    <scope>NUCLEOTIDE SEQUENCE</scope>
</reference>
<gene>
    <name evidence="1" type="ORF">Q604_UNBC03104G0001</name>
</gene>
<protein>
    <submittedName>
        <fullName evidence="1">Uncharacterized protein</fullName>
    </submittedName>
</protein>